<dbReference type="Proteomes" id="UP001165740">
    <property type="component" value="Chromosome 18"/>
</dbReference>
<dbReference type="GeneID" id="129923963"/>
<evidence type="ECO:0000259" key="2">
    <source>
        <dbReference type="PROSITE" id="PS50017"/>
    </source>
</evidence>
<dbReference type="InterPro" id="IPR000488">
    <property type="entry name" value="Death_dom"/>
</dbReference>
<feature type="region of interest" description="Disordered" evidence="1">
    <location>
        <begin position="120"/>
        <end position="163"/>
    </location>
</feature>
<keyword evidence="3" id="KW-1185">Reference proteome</keyword>
<accession>A0A9W2ZEI7</accession>
<feature type="compositionally biased region" description="Polar residues" evidence="1">
    <location>
        <begin position="144"/>
        <end position="158"/>
    </location>
</feature>
<dbReference type="OrthoDB" id="5981554at2759"/>
<proteinExistence type="predicted"/>
<gene>
    <name evidence="4" type="primary">LOC129923963</name>
</gene>
<dbReference type="Pfam" id="PF00531">
    <property type="entry name" value="Death"/>
    <property type="match status" value="1"/>
</dbReference>
<evidence type="ECO:0000313" key="3">
    <source>
        <dbReference type="Proteomes" id="UP001165740"/>
    </source>
</evidence>
<dbReference type="AlphaFoldDB" id="A0A9W2ZEI7"/>
<protein>
    <submittedName>
        <fullName evidence="4">Uncharacterized protein LOC129923963 isoform X1</fullName>
    </submittedName>
</protein>
<evidence type="ECO:0000256" key="1">
    <source>
        <dbReference type="SAM" id="MobiDB-lite"/>
    </source>
</evidence>
<evidence type="ECO:0000313" key="4">
    <source>
        <dbReference type="RefSeq" id="XP_055873334.1"/>
    </source>
</evidence>
<dbReference type="RefSeq" id="XP_055873334.1">
    <property type="nucleotide sequence ID" value="XM_056017359.1"/>
</dbReference>
<dbReference type="SUPFAM" id="SSF47986">
    <property type="entry name" value="DEATH domain"/>
    <property type="match status" value="1"/>
</dbReference>
<dbReference type="PROSITE" id="PS50017">
    <property type="entry name" value="DEATH_DOMAIN"/>
    <property type="match status" value="1"/>
</dbReference>
<sequence length="283" mass="32592">MSGDMNFIEMDQASDIKLEDQLLECFELEEMRMVLSEIVNSINDCEIKHLREKLFQEKVITLQQMDDIEDDTIKKNVSDFIQRIDSKTDMLSKVLIEFSCNFDNGQTVKDILAKKKAQAASANIEESNNKESTQSERSSDEKNVANTTENDSASSQVASDDKNITIKEKSDKYDTKYDWFVKDPSLKEMPVTQSDASKFPACFGSAWQDIMIEFGFTKNNIELARENDGYNPHKTITSLIIKWIQRNGRNATMDRFLTILKDTEKHEIEWGILEQIVIKKKLN</sequence>
<feature type="domain" description="Death" evidence="2">
    <location>
        <begin position="204"/>
        <end position="276"/>
    </location>
</feature>
<dbReference type="GO" id="GO:0007165">
    <property type="term" value="P:signal transduction"/>
    <property type="evidence" value="ECO:0007669"/>
    <property type="project" value="InterPro"/>
</dbReference>
<dbReference type="Gene3D" id="1.10.533.10">
    <property type="entry name" value="Death Domain, Fas"/>
    <property type="match status" value="1"/>
</dbReference>
<dbReference type="InterPro" id="IPR011029">
    <property type="entry name" value="DEATH-like_dom_sf"/>
</dbReference>
<name>A0A9W2ZEI7_BIOGL</name>
<reference evidence="4" key="1">
    <citation type="submission" date="2025-08" db="UniProtKB">
        <authorList>
            <consortium name="RefSeq"/>
        </authorList>
    </citation>
    <scope>IDENTIFICATION</scope>
</reference>
<organism evidence="3 4">
    <name type="scientific">Biomphalaria glabrata</name>
    <name type="common">Bloodfluke planorb</name>
    <name type="synonym">Freshwater snail</name>
    <dbReference type="NCBI Taxonomy" id="6526"/>
    <lineage>
        <taxon>Eukaryota</taxon>
        <taxon>Metazoa</taxon>
        <taxon>Spiralia</taxon>
        <taxon>Lophotrochozoa</taxon>
        <taxon>Mollusca</taxon>
        <taxon>Gastropoda</taxon>
        <taxon>Heterobranchia</taxon>
        <taxon>Euthyneura</taxon>
        <taxon>Panpulmonata</taxon>
        <taxon>Hygrophila</taxon>
        <taxon>Lymnaeoidea</taxon>
        <taxon>Planorbidae</taxon>
        <taxon>Biomphalaria</taxon>
    </lineage>
</organism>
<feature type="compositionally biased region" description="Basic and acidic residues" evidence="1">
    <location>
        <begin position="127"/>
        <end position="143"/>
    </location>
</feature>